<evidence type="ECO:0000313" key="7">
    <source>
        <dbReference type="Proteomes" id="UP000240317"/>
    </source>
</evidence>
<gene>
    <name evidence="6" type="ORF">C8263_12875</name>
</gene>
<evidence type="ECO:0000256" key="3">
    <source>
        <dbReference type="ARBA" id="ARBA00022448"/>
    </source>
</evidence>
<dbReference type="SUPFAM" id="SSF53807">
    <property type="entry name" value="Helical backbone' metal receptor"/>
    <property type="match status" value="1"/>
</dbReference>
<dbReference type="Gene3D" id="3.40.50.1980">
    <property type="entry name" value="Nitrogenase molybdenum iron protein domain"/>
    <property type="match status" value="2"/>
</dbReference>
<dbReference type="Pfam" id="PF01497">
    <property type="entry name" value="Peripla_BP_2"/>
    <property type="match status" value="1"/>
</dbReference>
<dbReference type="GO" id="GO:1901678">
    <property type="term" value="P:iron coordination entity transport"/>
    <property type="evidence" value="ECO:0007669"/>
    <property type="project" value="UniProtKB-ARBA"/>
</dbReference>
<evidence type="ECO:0000256" key="4">
    <source>
        <dbReference type="ARBA" id="ARBA00022729"/>
    </source>
</evidence>
<dbReference type="EMBL" id="PYSV01000012">
    <property type="protein sequence ID" value="PTA67455.1"/>
    <property type="molecule type" value="Genomic_DNA"/>
</dbReference>
<reference evidence="6 7" key="1">
    <citation type="submission" date="2018-03" db="EMBL/GenBank/DDBJ databases">
        <title>Draft genome of Deinococcus sp. OD32.</title>
        <authorList>
            <person name="Wang X.-P."/>
            <person name="Du Z.-J."/>
        </authorList>
    </citation>
    <scope>NUCLEOTIDE SEQUENCE [LARGE SCALE GENOMIC DNA]</scope>
    <source>
        <strain evidence="6 7">OD32</strain>
    </source>
</reference>
<dbReference type="InterPro" id="IPR002491">
    <property type="entry name" value="ABC_transptr_periplasmic_BD"/>
</dbReference>
<keyword evidence="3" id="KW-0813">Transport</keyword>
<evidence type="ECO:0000256" key="1">
    <source>
        <dbReference type="ARBA" id="ARBA00004196"/>
    </source>
</evidence>
<comment type="caution">
    <text evidence="6">The sequence shown here is derived from an EMBL/GenBank/DDBJ whole genome shotgun (WGS) entry which is preliminary data.</text>
</comment>
<dbReference type="PROSITE" id="PS50983">
    <property type="entry name" value="FE_B12_PBP"/>
    <property type="match status" value="1"/>
</dbReference>
<keyword evidence="4" id="KW-0732">Signal</keyword>
<evidence type="ECO:0000259" key="5">
    <source>
        <dbReference type="PROSITE" id="PS50983"/>
    </source>
</evidence>
<organism evidence="6 7">
    <name type="scientific">Deinococcus arcticus</name>
    <dbReference type="NCBI Taxonomy" id="2136176"/>
    <lineage>
        <taxon>Bacteria</taxon>
        <taxon>Thermotogati</taxon>
        <taxon>Deinococcota</taxon>
        <taxon>Deinococci</taxon>
        <taxon>Deinococcales</taxon>
        <taxon>Deinococcaceae</taxon>
        <taxon>Deinococcus</taxon>
    </lineage>
</organism>
<comment type="subcellular location">
    <subcellularLocation>
        <location evidence="1">Cell envelope</location>
    </subcellularLocation>
</comment>
<keyword evidence="7" id="KW-1185">Reference proteome</keyword>
<comment type="similarity">
    <text evidence="2">Belongs to the bacterial solute-binding protein 8 family.</text>
</comment>
<evidence type="ECO:0000313" key="6">
    <source>
        <dbReference type="EMBL" id="PTA67455.1"/>
    </source>
</evidence>
<dbReference type="InterPro" id="IPR051313">
    <property type="entry name" value="Bact_iron-sidero_bind"/>
</dbReference>
<dbReference type="PANTHER" id="PTHR30532:SF1">
    <property type="entry name" value="IRON(3+)-HYDROXAMATE-BINDING PROTEIN FHUD"/>
    <property type="match status" value="1"/>
</dbReference>
<dbReference type="AlphaFoldDB" id="A0A2T3W6D5"/>
<protein>
    <recommendedName>
        <fullName evidence="5">Fe/B12 periplasmic-binding domain-containing protein</fullName>
    </recommendedName>
</protein>
<feature type="domain" description="Fe/B12 periplasmic-binding" evidence="5">
    <location>
        <begin position="49"/>
        <end position="313"/>
    </location>
</feature>
<name>A0A2T3W6D5_9DEIO</name>
<proteinExistence type="inferred from homology"/>
<dbReference type="PANTHER" id="PTHR30532">
    <property type="entry name" value="IRON III DICITRATE-BINDING PERIPLASMIC PROTEIN"/>
    <property type="match status" value="1"/>
</dbReference>
<dbReference type="Proteomes" id="UP000240317">
    <property type="component" value="Unassembled WGS sequence"/>
</dbReference>
<accession>A0A2T3W6D5</accession>
<dbReference type="GO" id="GO:0030288">
    <property type="term" value="C:outer membrane-bounded periplasmic space"/>
    <property type="evidence" value="ECO:0007669"/>
    <property type="project" value="TreeGrafter"/>
</dbReference>
<evidence type="ECO:0000256" key="2">
    <source>
        <dbReference type="ARBA" id="ARBA00008814"/>
    </source>
</evidence>
<sequence length="313" mass="33824">MKAMSCFSVRRLLLLSGLLAVPVSLAAGVFPLVLKHDFGGVSFARMPSRVVTLSEEQAELLSVLGIRAVGFGSGRIEGRLGQRAQNLTTLARSSLTEAVYVGAYDKPSAELLAALRPDLILMDGGDGSRTTFEAVRKLAPTLAYDYDTVPWRTALGDLGRLFGKSAQAARYLQTYDTRMASLKAGLAPVARAAPNTTLLYMYEPGSVMVLGRGFSFSRTLSVLGLTLNTPAGIDPNISFKQLNAEELLSLKTDRVLILRRLNDGQLVPPNATDTVLRRLGKPVYTYPLDPQEASSGPLTDLKRAEALAKLIRR</sequence>